<reference evidence="6" key="1">
    <citation type="submission" date="2018-05" db="EMBL/GenBank/DDBJ databases">
        <authorList>
            <person name="Lanie J.A."/>
            <person name="Ng W.-L."/>
            <person name="Kazmierczak K.M."/>
            <person name="Andrzejewski T.M."/>
            <person name="Davidsen T.M."/>
            <person name="Wayne K.J."/>
            <person name="Tettelin H."/>
            <person name="Glass J.I."/>
            <person name="Rusch D."/>
            <person name="Podicherti R."/>
            <person name="Tsui H.-C.T."/>
            <person name="Winkler M.E."/>
        </authorList>
    </citation>
    <scope>NUCLEOTIDE SEQUENCE</scope>
</reference>
<gene>
    <name evidence="6" type="ORF">METZ01_LOCUS56083</name>
</gene>
<dbReference type="GO" id="GO:0032153">
    <property type="term" value="C:cell division site"/>
    <property type="evidence" value="ECO:0007669"/>
    <property type="project" value="TreeGrafter"/>
</dbReference>
<accession>A0A381SIG8</accession>
<dbReference type="HAMAP" id="MF_02033">
    <property type="entry name" value="FtsA"/>
    <property type="match status" value="1"/>
</dbReference>
<proteinExistence type="inferred from homology"/>
<dbReference type="PANTHER" id="PTHR32432:SF4">
    <property type="entry name" value="CELL DIVISION PROTEIN FTSA"/>
    <property type="match status" value="1"/>
</dbReference>
<name>A0A381SIG8_9ZZZZ</name>
<sequence length="394" mass="42783">MSTKQVKLLGISSVSSSGIRRGTITNRDELIEKLELVLSEAEHMANIKVTKAILSITGDHIRSLNTQAAIALNRTNGSLSGIDERSITENDVYQVLDLAQAVALPAERDILHTLPQDYLVDTLEAIKNPVGMTGRRLEARVHLITAATTAMNNIVSCVEELGIVVEGLVFQPVASALATLQEDEMELGITVLEIGAFTTNIAVYHGGAIRHSAVLPIGATSITNDIAVMLQIRTDDAEKIKIKYTSAKSSMSSPKLEIDLPAQPGQLERSVSEQEVSRYVEARMLEIFQMTIREISRADIKDPLTYGLVLTGGGSHLKNIVPLAEETLGVKVRLGNPIKIDGIDGIADDPQNTTVMGLLLWPLYAIDHTRLKKPVSGGFSGIIEKIRHTIEDIF</sequence>
<evidence type="ECO:0000256" key="2">
    <source>
        <dbReference type="ARBA" id="ARBA00022618"/>
    </source>
</evidence>
<evidence type="ECO:0000256" key="3">
    <source>
        <dbReference type="ARBA" id="ARBA00023136"/>
    </source>
</evidence>
<keyword evidence="1" id="KW-1003">Cell membrane</keyword>
<evidence type="ECO:0000256" key="4">
    <source>
        <dbReference type="ARBA" id="ARBA00023306"/>
    </source>
</evidence>
<keyword evidence="2" id="KW-0132">Cell division</keyword>
<dbReference type="Gene3D" id="3.30.1490.110">
    <property type="match status" value="1"/>
</dbReference>
<keyword evidence="3" id="KW-0472">Membrane</keyword>
<dbReference type="InterPro" id="IPR003494">
    <property type="entry name" value="SHS2_FtsA"/>
</dbReference>
<organism evidence="6">
    <name type="scientific">marine metagenome</name>
    <dbReference type="NCBI Taxonomy" id="408172"/>
    <lineage>
        <taxon>unclassified sequences</taxon>
        <taxon>metagenomes</taxon>
        <taxon>ecological metagenomes</taxon>
    </lineage>
</organism>
<evidence type="ECO:0000256" key="1">
    <source>
        <dbReference type="ARBA" id="ARBA00022475"/>
    </source>
</evidence>
<dbReference type="CDD" id="cd24048">
    <property type="entry name" value="ASKHA_NBD_FtsA"/>
    <property type="match status" value="1"/>
</dbReference>
<dbReference type="AlphaFoldDB" id="A0A381SIG8"/>
<dbReference type="SMART" id="SM00842">
    <property type="entry name" value="FtsA"/>
    <property type="match status" value="1"/>
</dbReference>
<keyword evidence="4" id="KW-0131">Cell cycle</keyword>
<dbReference type="GO" id="GO:0051301">
    <property type="term" value="P:cell division"/>
    <property type="evidence" value="ECO:0007669"/>
    <property type="project" value="UniProtKB-KW"/>
</dbReference>
<dbReference type="PANTHER" id="PTHR32432">
    <property type="entry name" value="CELL DIVISION PROTEIN FTSA-RELATED"/>
    <property type="match status" value="1"/>
</dbReference>
<dbReference type="EMBL" id="UINC01003085">
    <property type="protein sequence ID" value="SVA03229.1"/>
    <property type="molecule type" value="Genomic_DNA"/>
</dbReference>
<feature type="domain" description="SHS2" evidence="5">
    <location>
        <begin position="1"/>
        <end position="179"/>
    </location>
</feature>
<dbReference type="NCBIfam" id="TIGR01174">
    <property type="entry name" value="ftsA"/>
    <property type="match status" value="1"/>
</dbReference>
<dbReference type="Pfam" id="PF02491">
    <property type="entry name" value="SHS2_FTSA"/>
    <property type="match status" value="1"/>
</dbReference>
<evidence type="ECO:0000313" key="6">
    <source>
        <dbReference type="EMBL" id="SVA03229.1"/>
    </source>
</evidence>
<dbReference type="InterPro" id="IPR020823">
    <property type="entry name" value="Cell_div_FtsA"/>
</dbReference>
<protein>
    <recommendedName>
        <fullName evidence="5">SHS2 domain-containing protein</fullName>
    </recommendedName>
</protein>
<evidence type="ECO:0000259" key="5">
    <source>
        <dbReference type="SMART" id="SM00842"/>
    </source>
</evidence>
<dbReference type="PIRSF" id="PIRSF003101">
    <property type="entry name" value="FtsA"/>
    <property type="match status" value="1"/>
</dbReference>
<dbReference type="Gene3D" id="3.30.420.40">
    <property type="match status" value="1"/>
</dbReference>
<dbReference type="InterPro" id="IPR050696">
    <property type="entry name" value="FtsA/MreB"/>
</dbReference>
<dbReference type="SUPFAM" id="SSF53067">
    <property type="entry name" value="Actin-like ATPase domain"/>
    <property type="match status" value="2"/>
</dbReference>
<dbReference type="Pfam" id="PF14450">
    <property type="entry name" value="FtsA"/>
    <property type="match status" value="1"/>
</dbReference>
<dbReference type="InterPro" id="IPR043129">
    <property type="entry name" value="ATPase_NBD"/>
</dbReference>
<dbReference type="GO" id="GO:0009898">
    <property type="term" value="C:cytoplasmic side of plasma membrane"/>
    <property type="evidence" value="ECO:0007669"/>
    <property type="project" value="TreeGrafter"/>
</dbReference>